<keyword evidence="3" id="KW-0732">Signal</keyword>
<dbReference type="EMBL" id="ADEQ01000008">
    <property type="protein sequence ID" value="EIK80521.1"/>
    <property type="molecule type" value="Genomic_DNA"/>
</dbReference>
<dbReference type="InterPro" id="IPR019931">
    <property type="entry name" value="LPXTG_anchor"/>
</dbReference>
<gene>
    <name evidence="7" type="ORF">CGSMWGv55152_02578</name>
</gene>
<evidence type="ECO:0000256" key="1">
    <source>
        <dbReference type="ARBA" id="ARBA00022512"/>
    </source>
</evidence>
<comment type="caution">
    <text evidence="7">The sequence shown here is derived from an EMBL/GenBank/DDBJ whole genome shotgun (WGS) entry which is preliminary data.</text>
</comment>
<feature type="transmembrane region" description="Helical" evidence="5">
    <location>
        <begin position="12"/>
        <end position="32"/>
    </location>
</feature>
<dbReference type="Pfam" id="PF00746">
    <property type="entry name" value="Gram_pos_anchor"/>
    <property type="match status" value="1"/>
</dbReference>
<feature type="domain" description="Gram-positive cocci surface proteins LPxTG" evidence="6">
    <location>
        <begin position="5"/>
        <end position="39"/>
    </location>
</feature>
<dbReference type="Proteomes" id="UP000005936">
    <property type="component" value="Unassembled WGS sequence"/>
</dbReference>
<evidence type="ECO:0000256" key="2">
    <source>
        <dbReference type="ARBA" id="ARBA00022525"/>
    </source>
</evidence>
<evidence type="ECO:0000256" key="5">
    <source>
        <dbReference type="SAM" id="Phobius"/>
    </source>
</evidence>
<name>I4LU81_GARVA</name>
<evidence type="ECO:0000259" key="6">
    <source>
        <dbReference type="PROSITE" id="PS50847"/>
    </source>
</evidence>
<dbReference type="NCBIfam" id="TIGR01167">
    <property type="entry name" value="LPXTG_anchor"/>
    <property type="match status" value="1"/>
</dbReference>
<keyword evidence="5" id="KW-1133">Transmembrane helix</keyword>
<feature type="non-terminal residue" evidence="7">
    <location>
        <position position="1"/>
    </location>
</feature>
<dbReference type="AlphaFoldDB" id="I4LU81"/>
<keyword evidence="4" id="KW-0572">Peptidoglycan-anchor</keyword>
<sequence>SIQVLPKTGESGSLGAFLSALGLSLAGLGVLYKKMKACE</sequence>
<evidence type="ECO:0000256" key="4">
    <source>
        <dbReference type="ARBA" id="ARBA00023088"/>
    </source>
</evidence>
<evidence type="ECO:0000313" key="8">
    <source>
        <dbReference type="Proteomes" id="UP000005936"/>
    </source>
</evidence>
<accession>I4LU81</accession>
<organism evidence="7 8">
    <name type="scientific">Gardnerella vaginalis 55152</name>
    <dbReference type="NCBI Taxonomy" id="698955"/>
    <lineage>
        <taxon>Bacteria</taxon>
        <taxon>Bacillati</taxon>
        <taxon>Actinomycetota</taxon>
        <taxon>Actinomycetes</taxon>
        <taxon>Bifidobacteriales</taxon>
        <taxon>Bifidobacteriaceae</taxon>
        <taxon>Gardnerella</taxon>
    </lineage>
</organism>
<protein>
    <recommendedName>
        <fullName evidence="6">Gram-positive cocci surface proteins LPxTG domain-containing protein</fullName>
    </recommendedName>
</protein>
<keyword evidence="5" id="KW-0472">Membrane</keyword>
<dbReference type="PROSITE" id="PS50847">
    <property type="entry name" value="GRAM_POS_ANCHORING"/>
    <property type="match status" value="1"/>
</dbReference>
<keyword evidence="2" id="KW-0964">Secreted</keyword>
<proteinExistence type="predicted"/>
<evidence type="ECO:0000256" key="3">
    <source>
        <dbReference type="ARBA" id="ARBA00022729"/>
    </source>
</evidence>
<keyword evidence="1" id="KW-0134">Cell wall</keyword>
<reference evidence="7 8" key="1">
    <citation type="journal article" date="2012" name="J. Bacteriol.">
        <title>Comparative Genomic Analyses of 17 Clinical Isolates of Gardnerella vaginalis Provide Evidence of Multiple Genetically Isolated Clades Consistent with Subspeciation into Genovars.</title>
        <authorList>
            <person name="Ahmed A."/>
            <person name="Earl J."/>
            <person name="Retchless A."/>
            <person name="Hillier S."/>
            <person name="Rabe L."/>
            <person name="Cherpes T."/>
            <person name="Powell E."/>
            <person name="Janto B."/>
            <person name="Eutsey R."/>
            <person name="Hiller N.L."/>
            <person name="Boissy R."/>
            <person name="Dahlgreen M."/>
            <person name="Hall B."/>
            <person name="Costerton J."/>
            <person name="Post J.C."/>
            <person name="Hu F."/>
            <person name="Ehrlich G."/>
        </authorList>
    </citation>
    <scope>NUCLEOTIDE SEQUENCE [LARGE SCALE GENOMIC DNA]</scope>
    <source>
        <strain evidence="7 8">55152</strain>
    </source>
</reference>
<keyword evidence="5" id="KW-0812">Transmembrane</keyword>
<evidence type="ECO:0000313" key="7">
    <source>
        <dbReference type="EMBL" id="EIK80521.1"/>
    </source>
</evidence>